<evidence type="ECO:0000256" key="1">
    <source>
        <dbReference type="ARBA" id="ARBA00001974"/>
    </source>
</evidence>
<comment type="caution">
    <text evidence="7">The sequence shown here is derived from an EMBL/GenBank/DDBJ whole genome shotgun (WGS) entry which is preliminary data.</text>
</comment>
<keyword evidence="4" id="KW-0274">FAD</keyword>
<evidence type="ECO:0000256" key="4">
    <source>
        <dbReference type="ARBA" id="ARBA00022827"/>
    </source>
</evidence>
<keyword evidence="5" id="KW-0560">Oxidoreductase</keyword>
<evidence type="ECO:0000313" key="7">
    <source>
        <dbReference type="EMBL" id="KKM66180.1"/>
    </source>
</evidence>
<sequence>MNQQPESHMTTAPVDLFVIGGGINGAGIARDAAGRGLSVTLAEMNDLASATSSASTKLFHGGLRYLEYFEIGLVRHALTEREVLLKAMPHISWPMRFVLPYHRDMRFEGDTPTSKLLRLFMPWMRGRRPAWLIRLGLFLYDNLGGREILPATRSLSLRDTPEGAPLEDRFEKAFEYSDCWIEDSRLVVPNARDAELRGARILTQTKVLAASREGSVWAVTVEHGKDGPQEVIRAKMLVNAGGPWVGEIIHNTVRLNSSEGVRLVRGSHIVTKRLYDHDKCYFFQGTDGRIIFTIPYEQDFTLIGTTDADHPDPSVAPECTPEEQDYLINFVNGYLKQDITRKDIVWTYSGVRPLYDDGAS</sequence>
<name>A0A0F9LP44_9ZZZZ</name>
<comment type="cofactor">
    <cofactor evidence="1">
        <name>FAD</name>
        <dbReference type="ChEBI" id="CHEBI:57692"/>
    </cofactor>
</comment>
<protein>
    <recommendedName>
        <fullName evidence="6">FAD dependent oxidoreductase domain-containing protein</fullName>
    </recommendedName>
</protein>
<dbReference type="EMBL" id="LAZR01010584">
    <property type="protein sequence ID" value="KKM66180.1"/>
    <property type="molecule type" value="Genomic_DNA"/>
</dbReference>
<dbReference type="PROSITE" id="PS00977">
    <property type="entry name" value="FAD_G3PDH_1"/>
    <property type="match status" value="1"/>
</dbReference>
<dbReference type="Gene3D" id="3.50.50.60">
    <property type="entry name" value="FAD/NAD(P)-binding domain"/>
    <property type="match status" value="1"/>
</dbReference>
<dbReference type="AlphaFoldDB" id="A0A0F9LP44"/>
<dbReference type="InterPro" id="IPR000447">
    <property type="entry name" value="G3P_DH_FAD-dep"/>
</dbReference>
<organism evidence="7">
    <name type="scientific">marine sediment metagenome</name>
    <dbReference type="NCBI Taxonomy" id="412755"/>
    <lineage>
        <taxon>unclassified sequences</taxon>
        <taxon>metagenomes</taxon>
        <taxon>ecological metagenomes</taxon>
    </lineage>
</organism>
<dbReference type="PRINTS" id="PR01001">
    <property type="entry name" value="FADG3PDH"/>
</dbReference>
<evidence type="ECO:0000256" key="3">
    <source>
        <dbReference type="ARBA" id="ARBA00022630"/>
    </source>
</evidence>
<gene>
    <name evidence="7" type="ORF">LCGC14_1483750</name>
</gene>
<dbReference type="PANTHER" id="PTHR11985:SF15">
    <property type="entry name" value="GLYCEROL-3-PHOSPHATE DEHYDROGENASE, MITOCHONDRIAL"/>
    <property type="match status" value="1"/>
</dbReference>
<dbReference type="SUPFAM" id="SSF51905">
    <property type="entry name" value="FAD/NAD(P)-binding domain"/>
    <property type="match status" value="1"/>
</dbReference>
<dbReference type="Gene3D" id="3.30.9.10">
    <property type="entry name" value="D-Amino Acid Oxidase, subunit A, domain 2"/>
    <property type="match status" value="1"/>
</dbReference>
<accession>A0A0F9LP44</accession>
<comment type="similarity">
    <text evidence="2">Belongs to the FAD-dependent glycerol-3-phosphate dehydrogenase family.</text>
</comment>
<evidence type="ECO:0000256" key="5">
    <source>
        <dbReference type="ARBA" id="ARBA00023002"/>
    </source>
</evidence>
<dbReference type="Pfam" id="PF01266">
    <property type="entry name" value="DAO"/>
    <property type="match status" value="1"/>
</dbReference>
<dbReference type="PANTHER" id="PTHR11985">
    <property type="entry name" value="GLYCEROL-3-PHOSPHATE DEHYDROGENASE"/>
    <property type="match status" value="1"/>
</dbReference>
<feature type="domain" description="FAD dependent oxidoreductase" evidence="6">
    <location>
        <begin position="15"/>
        <end position="358"/>
    </location>
</feature>
<evidence type="ECO:0000259" key="6">
    <source>
        <dbReference type="Pfam" id="PF01266"/>
    </source>
</evidence>
<feature type="non-terminal residue" evidence="7">
    <location>
        <position position="360"/>
    </location>
</feature>
<proteinExistence type="inferred from homology"/>
<dbReference type="InterPro" id="IPR006076">
    <property type="entry name" value="FAD-dep_OxRdtase"/>
</dbReference>
<dbReference type="NCBIfam" id="NF008899">
    <property type="entry name" value="PRK12266.1"/>
    <property type="match status" value="1"/>
</dbReference>
<reference evidence="7" key="1">
    <citation type="journal article" date="2015" name="Nature">
        <title>Complex archaea that bridge the gap between prokaryotes and eukaryotes.</title>
        <authorList>
            <person name="Spang A."/>
            <person name="Saw J.H."/>
            <person name="Jorgensen S.L."/>
            <person name="Zaremba-Niedzwiedzka K."/>
            <person name="Martijn J."/>
            <person name="Lind A.E."/>
            <person name="van Eijk R."/>
            <person name="Schleper C."/>
            <person name="Guy L."/>
            <person name="Ettema T.J."/>
        </authorList>
    </citation>
    <scope>NUCLEOTIDE SEQUENCE</scope>
</reference>
<keyword evidence="3" id="KW-0285">Flavoprotein</keyword>
<evidence type="ECO:0000256" key="2">
    <source>
        <dbReference type="ARBA" id="ARBA00007330"/>
    </source>
</evidence>
<dbReference type="GO" id="GO:0004368">
    <property type="term" value="F:glycerol-3-phosphate dehydrogenase (quinone) activity"/>
    <property type="evidence" value="ECO:0007669"/>
    <property type="project" value="InterPro"/>
</dbReference>
<dbReference type="InterPro" id="IPR036188">
    <property type="entry name" value="FAD/NAD-bd_sf"/>
</dbReference>
<dbReference type="GO" id="GO:0046168">
    <property type="term" value="P:glycerol-3-phosphate catabolic process"/>
    <property type="evidence" value="ECO:0007669"/>
    <property type="project" value="TreeGrafter"/>
</dbReference>